<name>A0A1G1W892_9BACT</name>
<evidence type="ECO:0000313" key="1">
    <source>
        <dbReference type="EMBL" id="OGY23888.1"/>
    </source>
</evidence>
<accession>A0A1G1W892</accession>
<reference evidence="1 2" key="1">
    <citation type="journal article" date="2016" name="Nat. Commun.">
        <title>Thousands of microbial genomes shed light on interconnected biogeochemical processes in an aquifer system.</title>
        <authorList>
            <person name="Anantharaman K."/>
            <person name="Brown C.T."/>
            <person name="Hug L.A."/>
            <person name="Sharon I."/>
            <person name="Castelle C.J."/>
            <person name="Probst A.J."/>
            <person name="Thomas B.C."/>
            <person name="Singh A."/>
            <person name="Wilkins M.J."/>
            <person name="Karaoz U."/>
            <person name="Brodie E.L."/>
            <person name="Williams K.H."/>
            <person name="Hubbard S.S."/>
            <person name="Banfield J.F."/>
        </authorList>
    </citation>
    <scope>NUCLEOTIDE SEQUENCE [LARGE SCALE GENOMIC DNA]</scope>
</reference>
<evidence type="ECO:0000313" key="2">
    <source>
        <dbReference type="Proteomes" id="UP000176631"/>
    </source>
</evidence>
<dbReference type="EMBL" id="MHCP01000019">
    <property type="protein sequence ID" value="OGY23888.1"/>
    <property type="molecule type" value="Genomic_DNA"/>
</dbReference>
<dbReference type="AlphaFoldDB" id="A0A1G1W892"/>
<dbReference type="Proteomes" id="UP000176631">
    <property type="component" value="Unassembled WGS sequence"/>
</dbReference>
<evidence type="ECO:0008006" key="3">
    <source>
        <dbReference type="Google" id="ProtNLM"/>
    </source>
</evidence>
<gene>
    <name evidence="1" type="ORF">A2172_05135</name>
</gene>
<organism evidence="1 2">
    <name type="scientific">Candidatus Woykebacteria bacterium RBG_13_40_15</name>
    <dbReference type="NCBI Taxonomy" id="1802593"/>
    <lineage>
        <taxon>Bacteria</taxon>
        <taxon>Candidatus Woykeibacteriota</taxon>
    </lineage>
</organism>
<protein>
    <recommendedName>
        <fullName evidence="3">Type II secretion system protein GspG C-terminal domain-containing protein</fullName>
    </recommendedName>
</protein>
<sequence length="118" mass="12367">MRVFGIIGLLIAVLAIAFLVVKELDLYGKNGGNVKTPINNAASVQSTANLSALATKLNIYYAENGYYPTALSDIDSYGLDLNAFEYQLCSSNKAFIKSGSASSILIDGSVSSKDSGGC</sequence>
<comment type="caution">
    <text evidence="1">The sequence shown here is derived from an EMBL/GenBank/DDBJ whole genome shotgun (WGS) entry which is preliminary data.</text>
</comment>
<proteinExistence type="predicted"/>